<evidence type="ECO:0008006" key="3">
    <source>
        <dbReference type="Google" id="ProtNLM"/>
    </source>
</evidence>
<dbReference type="EMBL" id="JBHUMM010000025">
    <property type="protein sequence ID" value="MFD2672119.1"/>
    <property type="molecule type" value="Genomic_DNA"/>
</dbReference>
<accession>A0ABW5RCI8</accession>
<keyword evidence="2" id="KW-1185">Reference proteome</keyword>
<dbReference type="RefSeq" id="WP_379929632.1">
    <property type="nucleotide sequence ID" value="NZ_JBHUMM010000025.1"/>
</dbReference>
<evidence type="ECO:0000313" key="1">
    <source>
        <dbReference type="EMBL" id="MFD2672119.1"/>
    </source>
</evidence>
<gene>
    <name evidence="1" type="ORF">ACFSUC_10955</name>
</gene>
<name>A0ABW5RCI8_9BACL</name>
<proteinExistence type="predicted"/>
<dbReference type="Proteomes" id="UP001597497">
    <property type="component" value="Unassembled WGS sequence"/>
</dbReference>
<protein>
    <recommendedName>
        <fullName evidence="3">IDEAL domain-containing protein</fullName>
    </recommendedName>
</protein>
<sequence>MLELVVRSPFDHWISCMCSNCETRRLFHFEEGDRVTFTNKREYHEEQGWMMQVIVNEQYAMFIAMDDLQAYHQQKWMASQMDIELEMNYLTFKIDEALAQRSDDSFRQWSEQYRALQHLYQQLVV</sequence>
<organism evidence="1 2">
    <name type="scientific">Marinicrinis sediminis</name>
    <dbReference type="NCBI Taxonomy" id="1652465"/>
    <lineage>
        <taxon>Bacteria</taxon>
        <taxon>Bacillati</taxon>
        <taxon>Bacillota</taxon>
        <taxon>Bacilli</taxon>
        <taxon>Bacillales</taxon>
        <taxon>Paenibacillaceae</taxon>
    </lineage>
</organism>
<comment type="caution">
    <text evidence="1">The sequence shown here is derived from an EMBL/GenBank/DDBJ whole genome shotgun (WGS) entry which is preliminary data.</text>
</comment>
<evidence type="ECO:0000313" key="2">
    <source>
        <dbReference type="Proteomes" id="UP001597497"/>
    </source>
</evidence>
<reference evidence="2" key="1">
    <citation type="journal article" date="2019" name="Int. J. Syst. Evol. Microbiol.">
        <title>The Global Catalogue of Microorganisms (GCM) 10K type strain sequencing project: providing services to taxonomists for standard genome sequencing and annotation.</title>
        <authorList>
            <consortium name="The Broad Institute Genomics Platform"/>
            <consortium name="The Broad Institute Genome Sequencing Center for Infectious Disease"/>
            <person name="Wu L."/>
            <person name="Ma J."/>
        </authorList>
    </citation>
    <scope>NUCLEOTIDE SEQUENCE [LARGE SCALE GENOMIC DNA]</scope>
    <source>
        <strain evidence="2">KCTC 33676</strain>
    </source>
</reference>